<dbReference type="Pfam" id="PF00326">
    <property type="entry name" value="Peptidase_S9"/>
    <property type="match status" value="1"/>
</dbReference>
<organism evidence="5">
    <name type="scientific">Solibacter usitatus (strain Ellin6076)</name>
    <dbReference type="NCBI Taxonomy" id="234267"/>
    <lineage>
        <taxon>Bacteria</taxon>
        <taxon>Pseudomonadati</taxon>
        <taxon>Acidobacteriota</taxon>
        <taxon>Terriglobia</taxon>
        <taxon>Bryobacterales</taxon>
        <taxon>Solibacteraceae</taxon>
        <taxon>Candidatus Solibacter</taxon>
    </lineage>
</organism>
<reference evidence="5" key="1">
    <citation type="submission" date="2006-10" db="EMBL/GenBank/DDBJ databases">
        <title>Complete sequence of Solibacter usitatus Ellin6076.</title>
        <authorList>
            <consortium name="US DOE Joint Genome Institute"/>
            <person name="Copeland A."/>
            <person name="Lucas S."/>
            <person name="Lapidus A."/>
            <person name="Barry K."/>
            <person name="Detter J.C."/>
            <person name="Glavina del Rio T."/>
            <person name="Hammon N."/>
            <person name="Israni S."/>
            <person name="Dalin E."/>
            <person name="Tice H."/>
            <person name="Pitluck S."/>
            <person name="Thompson L.S."/>
            <person name="Brettin T."/>
            <person name="Bruce D."/>
            <person name="Han C."/>
            <person name="Tapia R."/>
            <person name="Gilna P."/>
            <person name="Schmutz J."/>
            <person name="Larimer F."/>
            <person name="Land M."/>
            <person name="Hauser L."/>
            <person name="Kyrpides N."/>
            <person name="Mikhailova N."/>
            <person name="Janssen P.H."/>
            <person name="Kuske C.R."/>
            <person name="Richardson P."/>
        </authorList>
    </citation>
    <scope>NUCLEOTIDE SEQUENCE</scope>
    <source>
        <strain evidence="5">Ellin6076</strain>
    </source>
</reference>
<name>Q01TV4_SOLUE</name>
<keyword evidence="2" id="KW-0732">Signal</keyword>
<feature type="domain" description="Peptidase S9 prolyl oligopeptidase catalytic" evidence="3">
    <location>
        <begin position="618"/>
        <end position="813"/>
    </location>
</feature>
<evidence type="ECO:0000256" key="2">
    <source>
        <dbReference type="SAM" id="SignalP"/>
    </source>
</evidence>
<dbReference type="GO" id="GO:0006508">
    <property type="term" value="P:proteolysis"/>
    <property type="evidence" value="ECO:0007669"/>
    <property type="project" value="InterPro"/>
</dbReference>
<dbReference type="PANTHER" id="PTHR11731:SF193">
    <property type="entry name" value="DIPEPTIDYL PEPTIDASE 9"/>
    <property type="match status" value="1"/>
</dbReference>
<sequence length="814" mass="89869" precursor="true">MRSVTLPALAVLFVFQARPANQFALTVDNIMRGPALVGYEPTGVRWSHDSNRIIFQWKQHTEKEIAPMDTYTVNRDGSGLRKLSEDEIKLLPPALGDLSKDKRMLVYSNAGDLFTFDNTTGKTTQLTKTTDAETNPRFTQDGKRISFTRNGNLYVMSLDSALLVQLTDIRSAAAPTTTAVPAAGGGRGFGGGGRGQGGGRGAGADATPEVRGSDSQEYLKKEQKELLQVVRDRVEQRDEAQKKRTAQETRKPFTLQARQTAAGLQLTPDEKYVIVSVFEAAVTPAKNTIVPNYVTDSVYTEDIPGRSNVGDNQGTSRLAIVNVETGEVKWVDHGQKKPAGAAPAAANRDREGAISDRDIQMSAPLWSEDGSKAVISARSADNKDRWLFALDPASGKTRVLVNIHDDAWVGGPQGAANTLGWMKNDRDVYFISEKTGYVHLYAVGFDGGEPRALTSGKWEVLGVRQSKDKSRFYLTASADGPFDQFLYEMPGDGGSLTRISQAPGKHAAVLSPDERYIADLYSYANKPPDLYIQDNRPQQDLKRLTTSPSPEFSQYAWQDPPIVMVPARDGVKVPARLYKPANYKKGGPAVIFVHGSGYLQNVDHKWSSYYHEYMFHHILQEHGFLVLDVDYRGSAGYGRDWRTAVYQHMGGKDLDDIVDAAKFAVAQYGADPKKIGLYGGSYGGFITLMAMFTQPDVFAAGAALRPVTDWATYNHGYTSDILNTPQTDPDAYRRSSPIFFAEGLKGALLICHGMVDTNVEFQDTVRLMQRLIELHKENWSVAPYPVEDHGFVQPSSWADEYKRILKLFEANLKS</sequence>
<accession>Q01TV4</accession>
<dbReference type="EMBL" id="CP000473">
    <property type="protein sequence ID" value="ABJ86916.1"/>
    <property type="molecule type" value="Genomic_DNA"/>
</dbReference>
<protein>
    <submittedName>
        <fullName evidence="5">Peptidase S9, prolyl oligopeptidase active site domain protein</fullName>
    </submittedName>
</protein>
<dbReference type="GO" id="GO:0008236">
    <property type="term" value="F:serine-type peptidase activity"/>
    <property type="evidence" value="ECO:0007669"/>
    <property type="project" value="InterPro"/>
</dbReference>
<dbReference type="eggNOG" id="COG1506">
    <property type="taxonomic scope" value="Bacteria"/>
</dbReference>
<evidence type="ECO:0000259" key="4">
    <source>
        <dbReference type="Pfam" id="PF00930"/>
    </source>
</evidence>
<dbReference type="SUPFAM" id="SSF82171">
    <property type="entry name" value="DPP6 N-terminal domain-like"/>
    <property type="match status" value="1"/>
</dbReference>
<feature type="domain" description="Dipeptidylpeptidase IV N-terminal" evidence="4">
    <location>
        <begin position="107"/>
        <end position="168"/>
    </location>
</feature>
<feature type="domain" description="Dipeptidylpeptidase IV N-terminal" evidence="4">
    <location>
        <begin position="310"/>
        <end position="528"/>
    </location>
</feature>
<feature type="compositionally biased region" description="Gly residues" evidence="1">
    <location>
        <begin position="183"/>
        <end position="202"/>
    </location>
</feature>
<feature type="region of interest" description="Disordered" evidence="1">
    <location>
        <begin position="179"/>
        <end position="218"/>
    </location>
</feature>
<dbReference type="SUPFAM" id="SSF53474">
    <property type="entry name" value="alpha/beta-Hydrolases"/>
    <property type="match status" value="1"/>
</dbReference>
<dbReference type="KEGG" id="sus:Acid_5975"/>
<evidence type="ECO:0000256" key="1">
    <source>
        <dbReference type="SAM" id="MobiDB-lite"/>
    </source>
</evidence>
<gene>
    <name evidence="5" type="ordered locus">Acid_5975</name>
</gene>
<dbReference type="eggNOG" id="COG0823">
    <property type="taxonomic scope" value="Bacteria"/>
</dbReference>
<dbReference type="OrthoDB" id="9770528at2"/>
<feature type="chain" id="PRO_5005692488" evidence="2">
    <location>
        <begin position="20"/>
        <end position="814"/>
    </location>
</feature>
<dbReference type="PANTHER" id="PTHR11731">
    <property type="entry name" value="PROTEASE FAMILY S9B,C DIPEPTIDYL-PEPTIDASE IV-RELATED"/>
    <property type="match status" value="1"/>
</dbReference>
<evidence type="ECO:0000313" key="5">
    <source>
        <dbReference type="EMBL" id="ABJ86916.1"/>
    </source>
</evidence>
<feature type="region of interest" description="Disordered" evidence="1">
    <location>
        <begin position="232"/>
        <end position="252"/>
    </location>
</feature>
<dbReference type="HOGENOM" id="CLU_019735_0_0_0"/>
<dbReference type="Gene3D" id="3.40.50.1820">
    <property type="entry name" value="alpha/beta hydrolase"/>
    <property type="match status" value="1"/>
</dbReference>
<proteinExistence type="predicted"/>
<dbReference type="InterPro" id="IPR001375">
    <property type="entry name" value="Peptidase_S9_cat"/>
</dbReference>
<dbReference type="GO" id="GO:0008239">
    <property type="term" value="F:dipeptidyl-peptidase activity"/>
    <property type="evidence" value="ECO:0007669"/>
    <property type="project" value="TreeGrafter"/>
</dbReference>
<dbReference type="InterPro" id="IPR050278">
    <property type="entry name" value="Serine_Prot_S9B/DPPIV"/>
</dbReference>
<dbReference type="ESTHER" id="solue-q01tv4">
    <property type="family name" value="DPP4N_Peptidase_S9"/>
</dbReference>
<dbReference type="InterPro" id="IPR029058">
    <property type="entry name" value="AB_hydrolase_fold"/>
</dbReference>
<dbReference type="AlphaFoldDB" id="Q01TV4"/>
<dbReference type="Gene3D" id="2.140.10.30">
    <property type="entry name" value="Dipeptidylpeptidase IV, N-terminal domain"/>
    <property type="match status" value="2"/>
</dbReference>
<dbReference type="InterPro" id="IPR002469">
    <property type="entry name" value="Peptidase_S9B_N"/>
</dbReference>
<dbReference type="InParanoid" id="Q01TV4"/>
<evidence type="ECO:0000259" key="3">
    <source>
        <dbReference type="Pfam" id="PF00326"/>
    </source>
</evidence>
<dbReference type="Pfam" id="PF00930">
    <property type="entry name" value="DPPIV_N"/>
    <property type="match status" value="2"/>
</dbReference>
<feature type="signal peptide" evidence="2">
    <location>
        <begin position="1"/>
        <end position="19"/>
    </location>
</feature>
<dbReference type="STRING" id="234267.Acid_5975"/>
<feature type="compositionally biased region" description="Basic and acidic residues" evidence="1">
    <location>
        <begin position="232"/>
        <end position="251"/>
    </location>
</feature>